<dbReference type="PROSITE" id="PS51257">
    <property type="entry name" value="PROKAR_LIPOPROTEIN"/>
    <property type="match status" value="1"/>
</dbReference>
<keyword evidence="2" id="KW-1185">Reference proteome</keyword>
<reference evidence="3" key="1">
    <citation type="submission" date="2022-11" db="UniProtKB">
        <authorList>
            <consortium name="WormBaseParasite"/>
        </authorList>
    </citation>
    <scope>IDENTIFICATION</scope>
</reference>
<evidence type="ECO:0000313" key="2">
    <source>
        <dbReference type="Proteomes" id="UP000887574"/>
    </source>
</evidence>
<keyword evidence="1" id="KW-0732">Signal</keyword>
<dbReference type="Proteomes" id="UP000887574">
    <property type="component" value="Unplaced"/>
</dbReference>
<feature type="chain" id="PRO_5037264844" evidence="1">
    <location>
        <begin position="32"/>
        <end position="177"/>
    </location>
</feature>
<proteinExistence type="predicted"/>
<sequence length="177" mass="20259">MIFNLGRIGWNSHPMTIQICLLSVACIFCRAVKSLNSCNSIRALMVLTKEHCISILHLIPEDFRKIGAQVVFFNSNGEQHNAHIHGMNSLSDYVVFKKYIGVFTNVPDLRLPGILDQYISLGFAFADRNPSVRVGYISKSLPTAGFLLWQLWRAFRTQWRWRLLCVEWIIDGNSSIE</sequence>
<accession>A0A915EQ60</accession>
<evidence type="ECO:0000256" key="1">
    <source>
        <dbReference type="SAM" id="SignalP"/>
    </source>
</evidence>
<evidence type="ECO:0000313" key="3">
    <source>
        <dbReference type="WBParaSite" id="jg8205"/>
    </source>
</evidence>
<feature type="signal peptide" evidence="1">
    <location>
        <begin position="1"/>
        <end position="31"/>
    </location>
</feature>
<dbReference type="WBParaSite" id="jg8205">
    <property type="protein sequence ID" value="jg8205"/>
    <property type="gene ID" value="jg8205"/>
</dbReference>
<protein>
    <submittedName>
        <fullName evidence="3">Uncharacterized protein</fullName>
    </submittedName>
</protein>
<name>A0A915EQ60_9BILA</name>
<organism evidence="2 3">
    <name type="scientific">Ditylenchus dipsaci</name>
    <dbReference type="NCBI Taxonomy" id="166011"/>
    <lineage>
        <taxon>Eukaryota</taxon>
        <taxon>Metazoa</taxon>
        <taxon>Ecdysozoa</taxon>
        <taxon>Nematoda</taxon>
        <taxon>Chromadorea</taxon>
        <taxon>Rhabditida</taxon>
        <taxon>Tylenchina</taxon>
        <taxon>Tylenchomorpha</taxon>
        <taxon>Sphaerularioidea</taxon>
        <taxon>Anguinidae</taxon>
        <taxon>Anguininae</taxon>
        <taxon>Ditylenchus</taxon>
    </lineage>
</organism>
<dbReference type="AlphaFoldDB" id="A0A915EQ60"/>